<comment type="similarity">
    <text evidence="5">Belongs to the protein kinase superfamily. STE Ser/Thr protein kinase family. MAP kinase kinase subfamily.</text>
</comment>
<dbReference type="GO" id="GO:0004708">
    <property type="term" value="F:MAP kinase kinase activity"/>
    <property type="evidence" value="ECO:0007669"/>
    <property type="project" value="UniProtKB-EC"/>
</dbReference>
<dbReference type="PROSITE" id="PS00107">
    <property type="entry name" value="PROTEIN_KINASE_ATP"/>
    <property type="match status" value="1"/>
</dbReference>
<dbReference type="Pfam" id="PF00069">
    <property type="entry name" value="Pkinase"/>
    <property type="match status" value="1"/>
</dbReference>
<evidence type="ECO:0000313" key="14">
    <source>
        <dbReference type="RefSeq" id="XP_031563744.1"/>
    </source>
</evidence>
<evidence type="ECO:0000256" key="5">
    <source>
        <dbReference type="ARBA" id="ARBA00038035"/>
    </source>
</evidence>
<dbReference type="InterPro" id="IPR000719">
    <property type="entry name" value="Prot_kinase_dom"/>
</dbReference>
<dbReference type="InterPro" id="IPR011009">
    <property type="entry name" value="Kinase-like_dom_sf"/>
</dbReference>
<comment type="catalytic activity">
    <reaction evidence="9">
        <text>L-tyrosyl-[protein] + ATP = O-phospho-L-tyrosyl-[protein] + ADP + H(+)</text>
        <dbReference type="Rhea" id="RHEA:10596"/>
        <dbReference type="Rhea" id="RHEA-COMP:10136"/>
        <dbReference type="Rhea" id="RHEA-COMP:20101"/>
        <dbReference type="ChEBI" id="CHEBI:15378"/>
        <dbReference type="ChEBI" id="CHEBI:30616"/>
        <dbReference type="ChEBI" id="CHEBI:46858"/>
        <dbReference type="ChEBI" id="CHEBI:61978"/>
        <dbReference type="ChEBI" id="CHEBI:456216"/>
        <dbReference type="EC" id="2.7.12.2"/>
    </reaction>
</comment>
<dbReference type="Pfam" id="PF00564">
    <property type="entry name" value="PB1"/>
    <property type="match status" value="1"/>
</dbReference>
<dbReference type="FunFam" id="1.10.510.10:FF:000296">
    <property type="entry name" value="Dual specificity mitogen-activated protein kinase kinase 5"/>
    <property type="match status" value="1"/>
</dbReference>
<evidence type="ECO:0000256" key="3">
    <source>
        <dbReference type="ARBA" id="ARBA00022777"/>
    </source>
</evidence>
<sequence>MTFSPPLVIRIVPEDGAAVDWTVPTGIQFRDVLEAVSQVMPSVTVTSFDYEDEEKDRITVRSDEELQTMINGFFWLNSEKIKQGVALEPIAIFPRAGRSSRKRNICGLTVNTRVAAAPSANSTCMPAPMSTNSTIQPPVADASGVPTTKKEGGNISSILASGQVNPDQIQHLEILGYGNGGTVYRAIDLSSNKVLAVKVIPLDVTKEVQKQIISEMEILFQCSSPYIIEFYGAFFIENRISMCTEYMDGGSLENYGKIPEPVLGRIAVSVVKGLAYLWDQKIMHRDVKPSNFLVNTQGQVKLCDFGVSRQLVNSVATTYVGTNAYMAPERVLGDEYSIRSEVWSLGVSLFEMAIGRFPYLKDYPERVDNLLPIELLQCIVHEVPPRLPSRQFSAMFVDFVAQCMQKSPNYRLTPKAVVEHAFIRANDDNNRDIISMWVCRKLEVKRSRAPSIDSPASV</sequence>
<dbReference type="FunCoup" id="A0A6P8I5B8">
    <property type="interactions" value="1614"/>
</dbReference>
<comment type="catalytic activity">
    <reaction evidence="8">
        <text>L-threonyl-[protein] + ATP = O-phospho-L-threonyl-[protein] + ADP + H(+)</text>
        <dbReference type="Rhea" id="RHEA:46608"/>
        <dbReference type="Rhea" id="RHEA-COMP:11060"/>
        <dbReference type="Rhea" id="RHEA-COMP:11605"/>
        <dbReference type="ChEBI" id="CHEBI:15378"/>
        <dbReference type="ChEBI" id="CHEBI:30013"/>
        <dbReference type="ChEBI" id="CHEBI:30616"/>
        <dbReference type="ChEBI" id="CHEBI:61977"/>
        <dbReference type="ChEBI" id="CHEBI:456216"/>
        <dbReference type="EC" id="2.7.12.2"/>
    </reaction>
</comment>
<dbReference type="PANTHER" id="PTHR48013">
    <property type="entry name" value="DUAL SPECIFICITY MITOGEN-ACTIVATED PROTEIN KINASE KINASE 5-RELATED"/>
    <property type="match status" value="1"/>
</dbReference>
<comment type="catalytic activity">
    <reaction evidence="7">
        <text>L-seryl-[protein] + ATP = O-phospho-L-seryl-[protein] + ADP + H(+)</text>
        <dbReference type="Rhea" id="RHEA:17989"/>
        <dbReference type="Rhea" id="RHEA-COMP:9863"/>
        <dbReference type="Rhea" id="RHEA-COMP:11604"/>
        <dbReference type="ChEBI" id="CHEBI:15378"/>
        <dbReference type="ChEBI" id="CHEBI:29999"/>
        <dbReference type="ChEBI" id="CHEBI:30616"/>
        <dbReference type="ChEBI" id="CHEBI:83421"/>
        <dbReference type="ChEBI" id="CHEBI:456216"/>
        <dbReference type="EC" id="2.7.12.2"/>
    </reaction>
</comment>
<dbReference type="SUPFAM" id="SSF56112">
    <property type="entry name" value="Protein kinase-like (PK-like)"/>
    <property type="match status" value="1"/>
</dbReference>
<name>A0A6P8I5B8_ACTTE</name>
<dbReference type="PROSITE" id="PS00108">
    <property type="entry name" value="PROTEIN_KINASE_ST"/>
    <property type="match status" value="1"/>
</dbReference>
<dbReference type="AlphaFoldDB" id="A0A6P8I5B8"/>
<dbReference type="PANTHER" id="PTHR48013:SF9">
    <property type="entry name" value="DUAL SPECIFICITY MITOGEN-ACTIVATED PROTEIN KINASE KINASE 5"/>
    <property type="match status" value="1"/>
</dbReference>
<dbReference type="SUPFAM" id="SSF54277">
    <property type="entry name" value="CAD &amp; PB1 domains"/>
    <property type="match status" value="1"/>
</dbReference>
<keyword evidence="2 10" id="KW-0547">Nucleotide-binding</keyword>
<evidence type="ECO:0000256" key="1">
    <source>
        <dbReference type="ARBA" id="ARBA00022679"/>
    </source>
</evidence>
<evidence type="ECO:0000313" key="13">
    <source>
        <dbReference type="Proteomes" id="UP000515163"/>
    </source>
</evidence>
<dbReference type="Gene3D" id="3.10.20.90">
    <property type="entry name" value="Phosphatidylinositol 3-kinase Catalytic Subunit, Chain A, domain 1"/>
    <property type="match status" value="1"/>
</dbReference>
<evidence type="ECO:0000256" key="4">
    <source>
        <dbReference type="ARBA" id="ARBA00022840"/>
    </source>
</evidence>
<dbReference type="Gene3D" id="3.30.200.20">
    <property type="entry name" value="Phosphorylase Kinase, domain 1"/>
    <property type="match status" value="1"/>
</dbReference>
<dbReference type="InParanoid" id="A0A6P8I5B8"/>
<dbReference type="EC" id="2.7.12.2" evidence="6"/>
<dbReference type="FunFam" id="3.30.200.20:FF:000197">
    <property type="entry name" value="dual specificity mitogen-activated protein kinase kinase 5"/>
    <property type="match status" value="1"/>
</dbReference>
<feature type="binding site" evidence="10">
    <location>
        <position position="198"/>
    </location>
    <ligand>
        <name>ATP</name>
        <dbReference type="ChEBI" id="CHEBI:30616"/>
    </ligand>
</feature>
<evidence type="ECO:0000259" key="12">
    <source>
        <dbReference type="PROSITE" id="PS50011"/>
    </source>
</evidence>
<organism evidence="13 14">
    <name type="scientific">Actinia tenebrosa</name>
    <name type="common">Australian red waratah sea anemone</name>
    <dbReference type="NCBI Taxonomy" id="6105"/>
    <lineage>
        <taxon>Eukaryota</taxon>
        <taxon>Metazoa</taxon>
        <taxon>Cnidaria</taxon>
        <taxon>Anthozoa</taxon>
        <taxon>Hexacorallia</taxon>
        <taxon>Actiniaria</taxon>
        <taxon>Actiniidae</taxon>
        <taxon>Actinia</taxon>
    </lineage>
</organism>
<dbReference type="InterPro" id="IPR017441">
    <property type="entry name" value="Protein_kinase_ATP_BS"/>
</dbReference>
<dbReference type="KEGG" id="aten:116299253"/>
<keyword evidence="1" id="KW-0808">Transferase</keyword>
<proteinExistence type="inferred from homology"/>
<dbReference type="GeneID" id="116299253"/>
<dbReference type="GO" id="GO:0004674">
    <property type="term" value="F:protein serine/threonine kinase activity"/>
    <property type="evidence" value="ECO:0007669"/>
    <property type="project" value="UniProtKB-KW"/>
</dbReference>
<dbReference type="InterPro" id="IPR000270">
    <property type="entry name" value="PB1_dom"/>
</dbReference>
<evidence type="ECO:0000256" key="6">
    <source>
        <dbReference type="ARBA" id="ARBA00038999"/>
    </source>
</evidence>
<dbReference type="SMART" id="SM00220">
    <property type="entry name" value="S_TKc"/>
    <property type="match status" value="1"/>
</dbReference>
<dbReference type="InterPro" id="IPR008271">
    <property type="entry name" value="Ser/Thr_kinase_AS"/>
</dbReference>
<feature type="domain" description="Protein kinase" evidence="12">
    <location>
        <begin position="169"/>
        <end position="423"/>
    </location>
</feature>
<evidence type="ECO:0000256" key="11">
    <source>
        <dbReference type="RuleBase" id="RU000304"/>
    </source>
</evidence>
<dbReference type="Proteomes" id="UP000515163">
    <property type="component" value="Unplaced"/>
</dbReference>
<dbReference type="Gene3D" id="1.10.510.10">
    <property type="entry name" value="Transferase(Phosphotransferase) domain 1"/>
    <property type="match status" value="1"/>
</dbReference>
<keyword evidence="13" id="KW-1185">Reference proteome</keyword>
<evidence type="ECO:0000256" key="2">
    <source>
        <dbReference type="ARBA" id="ARBA00022741"/>
    </source>
</evidence>
<dbReference type="GO" id="GO:0005524">
    <property type="term" value="F:ATP binding"/>
    <property type="evidence" value="ECO:0007669"/>
    <property type="project" value="UniProtKB-UniRule"/>
</dbReference>
<dbReference type="OrthoDB" id="10252354at2759"/>
<dbReference type="RefSeq" id="XP_031563744.1">
    <property type="nucleotide sequence ID" value="XM_031707884.1"/>
</dbReference>
<protein>
    <recommendedName>
        <fullName evidence="6">mitogen-activated protein kinase kinase</fullName>
        <ecNumber evidence="6">2.7.12.2</ecNumber>
    </recommendedName>
</protein>
<keyword evidence="3" id="KW-0418">Kinase</keyword>
<keyword evidence="4 10" id="KW-0067">ATP-binding</keyword>
<reference evidence="14" key="1">
    <citation type="submission" date="2025-08" db="UniProtKB">
        <authorList>
            <consortium name="RefSeq"/>
        </authorList>
    </citation>
    <scope>IDENTIFICATION</scope>
    <source>
        <tissue evidence="14">Tentacle</tissue>
    </source>
</reference>
<evidence type="ECO:0000256" key="7">
    <source>
        <dbReference type="ARBA" id="ARBA00049014"/>
    </source>
</evidence>
<accession>A0A6P8I5B8</accession>
<evidence type="ECO:0000256" key="8">
    <source>
        <dbReference type="ARBA" id="ARBA00049299"/>
    </source>
</evidence>
<keyword evidence="11" id="KW-0723">Serine/threonine-protein kinase</keyword>
<evidence type="ECO:0000256" key="10">
    <source>
        <dbReference type="PROSITE-ProRule" id="PRU10141"/>
    </source>
</evidence>
<evidence type="ECO:0000256" key="9">
    <source>
        <dbReference type="ARBA" id="ARBA00051693"/>
    </source>
</evidence>
<dbReference type="PROSITE" id="PS50011">
    <property type="entry name" value="PROTEIN_KINASE_DOM"/>
    <property type="match status" value="1"/>
</dbReference>
<gene>
    <name evidence="14" type="primary">LOC116299253</name>
</gene>